<evidence type="ECO:0000256" key="4">
    <source>
        <dbReference type="ARBA" id="ARBA00013001"/>
    </source>
</evidence>
<dbReference type="Proteomes" id="UP001600894">
    <property type="component" value="Unassembled WGS sequence"/>
</dbReference>
<gene>
    <name evidence="14" type="ORF">F130042H8_32170</name>
</gene>
<dbReference type="SUPFAM" id="SSF55021">
    <property type="entry name" value="ACT-like"/>
    <property type="match status" value="1"/>
</dbReference>
<evidence type="ECO:0000313" key="15">
    <source>
        <dbReference type="Proteomes" id="UP001600894"/>
    </source>
</evidence>
<name>A0ABQ0B1L8_9FIRM</name>
<proteinExistence type="inferred from homology"/>
<dbReference type="SUPFAM" id="SSF51735">
    <property type="entry name" value="NAD(P)-binding Rossmann-fold domains"/>
    <property type="match status" value="1"/>
</dbReference>
<accession>A0ABQ0B1L8</accession>
<evidence type="ECO:0000256" key="9">
    <source>
        <dbReference type="ARBA" id="ARBA00030455"/>
    </source>
</evidence>
<comment type="pathway">
    <text evidence="2">Amino-acid biosynthesis; L-serine biosynthesis; L-serine from 3-phospho-D-glycerate: step 1/3.</text>
</comment>
<dbReference type="CDD" id="cd04901">
    <property type="entry name" value="ACT_3PGDH"/>
    <property type="match status" value="1"/>
</dbReference>
<dbReference type="PANTHER" id="PTHR42938">
    <property type="entry name" value="FORMATE DEHYDROGENASE 1"/>
    <property type="match status" value="1"/>
</dbReference>
<evidence type="ECO:0000256" key="8">
    <source>
        <dbReference type="ARBA" id="ARBA00023027"/>
    </source>
</evidence>
<evidence type="ECO:0000256" key="2">
    <source>
        <dbReference type="ARBA" id="ARBA00005216"/>
    </source>
</evidence>
<dbReference type="PROSITE" id="PS00065">
    <property type="entry name" value="D_2_HYDROXYACID_DH_1"/>
    <property type="match status" value="1"/>
</dbReference>
<dbReference type="Gene3D" id="3.30.70.260">
    <property type="match status" value="1"/>
</dbReference>
<evidence type="ECO:0000256" key="7">
    <source>
        <dbReference type="ARBA" id="ARBA00023002"/>
    </source>
</evidence>
<dbReference type="InterPro" id="IPR006140">
    <property type="entry name" value="D-isomer_DH_NAD-bd"/>
</dbReference>
<dbReference type="InterPro" id="IPR036291">
    <property type="entry name" value="NAD(P)-bd_dom_sf"/>
</dbReference>
<dbReference type="PROSITE" id="PS51671">
    <property type="entry name" value="ACT"/>
    <property type="match status" value="1"/>
</dbReference>
<keyword evidence="7 12" id="KW-0560">Oxidoreductase</keyword>
<evidence type="ECO:0000256" key="6">
    <source>
        <dbReference type="ARBA" id="ARBA00021582"/>
    </source>
</evidence>
<feature type="domain" description="ACT" evidence="13">
    <location>
        <begin position="318"/>
        <end position="387"/>
    </location>
</feature>
<dbReference type="InterPro" id="IPR045865">
    <property type="entry name" value="ACT-like_dom_sf"/>
</dbReference>
<dbReference type="CDD" id="cd12174">
    <property type="entry name" value="PGDH_like_3"/>
    <property type="match status" value="1"/>
</dbReference>
<evidence type="ECO:0000256" key="12">
    <source>
        <dbReference type="RuleBase" id="RU003719"/>
    </source>
</evidence>
<evidence type="ECO:0000256" key="10">
    <source>
        <dbReference type="ARBA" id="ARBA00048126"/>
    </source>
</evidence>
<dbReference type="InterPro" id="IPR006139">
    <property type="entry name" value="D-isomer_2_OHA_DH_cat_dom"/>
</dbReference>
<dbReference type="InterPro" id="IPR002912">
    <property type="entry name" value="ACT_dom"/>
</dbReference>
<dbReference type="Gene3D" id="3.40.50.720">
    <property type="entry name" value="NAD(P)-binding Rossmann-like Domain"/>
    <property type="match status" value="2"/>
</dbReference>
<comment type="catalytic activity">
    <reaction evidence="11">
        <text>(2R)-3-phosphoglycerate + NAD(+) = 3-phosphooxypyruvate + NADH + H(+)</text>
        <dbReference type="Rhea" id="RHEA:12641"/>
        <dbReference type="ChEBI" id="CHEBI:15378"/>
        <dbReference type="ChEBI" id="CHEBI:18110"/>
        <dbReference type="ChEBI" id="CHEBI:57540"/>
        <dbReference type="ChEBI" id="CHEBI:57945"/>
        <dbReference type="ChEBI" id="CHEBI:58272"/>
        <dbReference type="EC" id="1.1.1.95"/>
    </reaction>
</comment>
<comment type="caution">
    <text evidence="14">The sequence shown here is derived from an EMBL/GenBank/DDBJ whole genome shotgun (WGS) entry which is preliminary data.</text>
</comment>
<organism evidence="14 15">
    <name type="scientific">Enterocloster alcoholdehydrogenati</name>
    <dbReference type="NCBI Taxonomy" id="2547410"/>
    <lineage>
        <taxon>Bacteria</taxon>
        <taxon>Bacillati</taxon>
        <taxon>Bacillota</taxon>
        <taxon>Clostridia</taxon>
        <taxon>Lachnospirales</taxon>
        <taxon>Lachnospiraceae</taxon>
        <taxon>Enterocloster</taxon>
    </lineage>
</organism>
<keyword evidence="8" id="KW-0520">NAD</keyword>
<comment type="similarity">
    <text evidence="3 12">Belongs to the D-isomer specific 2-hydroxyacid dehydrogenase family.</text>
</comment>
<dbReference type="PANTHER" id="PTHR42938:SF47">
    <property type="entry name" value="HYDROXYPYRUVATE REDUCTASE"/>
    <property type="match status" value="1"/>
</dbReference>
<dbReference type="EC" id="1.1.1.399" evidence="4"/>
<dbReference type="RefSeq" id="WP_176255473.1">
    <property type="nucleotide sequence ID" value="NZ_BAABXL010000001.1"/>
</dbReference>
<evidence type="ECO:0000313" key="14">
    <source>
        <dbReference type="EMBL" id="GAA6270157.1"/>
    </source>
</evidence>
<dbReference type="Pfam" id="PF02826">
    <property type="entry name" value="2-Hacid_dh_C"/>
    <property type="match status" value="1"/>
</dbReference>
<dbReference type="SUPFAM" id="SSF52283">
    <property type="entry name" value="Formate/glycerate dehydrogenase catalytic domain-like"/>
    <property type="match status" value="1"/>
</dbReference>
<sequence length="387" mass="42065">MKKIHCLNPIAECGTKLFPEDYVFTDQAAEADALLVRSASMHEMELPENLLAVGRAGAGVNNIPLDECAQQGIVVFNTPGANANGVKELVLAGLFLASRDIAGGLAWCKENAADPQIAKTTEKSKKAFAGCEIKGKKLGVIGLGAIGAEVANAATHLGMEVYGYDPYLSVNAAWRLSRNVKHITNADTIFRECDYITVHVPLLESTKGMIDKEKLDMMKDGVVILNFARDILVNDDDMAEAVAAGRVARYVSDFPNPKVANMDRVILMPHLGASTKESEDNCAVMAVQELTDYLENGNIRNSVNYPSCDMGVCQTESRVAVLHKNIPNMIGQITAILAAQGANITDMTNKSRDRFAYTLVDLEHSLEEATIERLKTIEGVLRVRRVK</sequence>
<protein>
    <recommendedName>
        <fullName evidence="6">D-3-phosphoglycerate dehydrogenase</fullName>
        <ecNumber evidence="4">1.1.1.399</ecNumber>
        <ecNumber evidence="5">1.1.1.95</ecNumber>
    </recommendedName>
    <alternativeName>
        <fullName evidence="9">2-oxoglutarate reductase</fullName>
    </alternativeName>
</protein>
<evidence type="ECO:0000259" key="13">
    <source>
        <dbReference type="PROSITE" id="PS51671"/>
    </source>
</evidence>
<evidence type="ECO:0000256" key="3">
    <source>
        <dbReference type="ARBA" id="ARBA00005854"/>
    </source>
</evidence>
<evidence type="ECO:0000256" key="5">
    <source>
        <dbReference type="ARBA" id="ARBA00013143"/>
    </source>
</evidence>
<comment type="function">
    <text evidence="1">Catalyzes the reversible oxidation of 3-phospho-D-glycerate to 3-phosphonooxypyruvate, the first step of the phosphorylated L-serine biosynthesis pathway. Also catalyzes the reversible oxidation of 2-hydroxyglutarate to 2-oxoglutarate.</text>
</comment>
<reference evidence="14 15" key="1">
    <citation type="submission" date="2024-04" db="EMBL/GenBank/DDBJ databases">
        <title>Defined microbial consortia suppress multidrug-resistant proinflammatory Enterobacteriaceae via ecological control.</title>
        <authorList>
            <person name="Furuichi M."/>
            <person name="Kawaguchi T."/>
            <person name="Pust M."/>
            <person name="Yasuma K."/>
            <person name="Plichta D."/>
            <person name="Hasegawa N."/>
            <person name="Ohya T."/>
            <person name="Bhattarai S."/>
            <person name="Sasajima S."/>
            <person name="Aoto Y."/>
            <person name="Tuganbaev T."/>
            <person name="Yaginuma M."/>
            <person name="Ueda M."/>
            <person name="Okahashi N."/>
            <person name="Amafuji K."/>
            <person name="Kiridooshi Y."/>
            <person name="Sugita K."/>
            <person name="Strazar M."/>
            <person name="Skelly A."/>
            <person name="Suda W."/>
            <person name="Hattori M."/>
            <person name="Nakamoto N."/>
            <person name="Caballero S."/>
            <person name="Norman J."/>
            <person name="Olle B."/>
            <person name="Tanoue T."/>
            <person name="Arita M."/>
            <person name="Bucci V."/>
            <person name="Atarashi K."/>
            <person name="Xavier R."/>
            <person name="Honda K."/>
        </authorList>
    </citation>
    <scope>NUCLEOTIDE SEQUENCE [LARGE SCALE GENOMIC DNA]</scope>
    <source>
        <strain evidence="15">f13</strain>
    </source>
</reference>
<dbReference type="Pfam" id="PF00389">
    <property type="entry name" value="2-Hacid_dh"/>
    <property type="match status" value="1"/>
</dbReference>
<dbReference type="EMBL" id="BAABXL010000001">
    <property type="protein sequence ID" value="GAA6270157.1"/>
    <property type="molecule type" value="Genomic_DNA"/>
</dbReference>
<evidence type="ECO:0000256" key="1">
    <source>
        <dbReference type="ARBA" id="ARBA00003800"/>
    </source>
</evidence>
<evidence type="ECO:0000256" key="11">
    <source>
        <dbReference type="ARBA" id="ARBA00048731"/>
    </source>
</evidence>
<dbReference type="EC" id="1.1.1.95" evidence="5"/>
<dbReference type="InterPro" id="IPR029752">
    <property type="entry name" value="D-isomer_DH_CS1"/>
</dbReference>
<keyword evidence="15" id="KW-1185">Reference proteome</keyword>
<comment type="catalytic activity">
    <reaction evidence="10">
        <text>(R)-2-hydroxyglutarate + NAD(+) = 2-oxoglutarate + NADH + H(+)</text>
        <dbReference type="Rhea" id="RHEA:49612"/>
        <dbReference type="ChEBI" id="CHEBI:15378"/>
        <dbReference type="ChEBI" id="CHEBI:15801"/>
        <dbReference type="ChEBI" id="CHEBI:16810"/>
        <dbReference type="ChEBI" id="CHEBI:57540"/>
        <dbReference type="ChEBI" id="CHEBI:57945"/>
        <dbReference type="EC" id="1.1.1.399"/>
    </reaction>
</comment>